<accession>A0ABQ9F529</accession>
<dbReference type="InterPro" id="IPR036111">
    <property type="entry name" value="Mal/L-sulfo/L-lacto_DH-like_sf"/>
</dbReference>
<comment type="similarity">
    <text evidence="1">Belongs to the LDH2/MDH2 oxidoreductase family.</text>
</comment>
<dbReference type="PANTHER" id="PTHR11091">
    <property type="entry name" value="OXIDOREDUCTASE-RELATED"/>
    <property type="match status" value="1"/>
</dbReference>
<comment type="caution">
    <text evidence="3">The sequence shown here is derived from an EMBL/GenBank/DDBJ whole genome shotgun (WGS) entry which is preliminary data.</text>
</comment>
<evidence type="ECO:0000313" key="4">
    <source>
        <dbReference type="Proteomes" id="UP001217089"/>
    </source>
</evidence>
<name>A0ABQ9F529_TEGGR</name>
<dbReference type="Gene3D" id="1.10.1530.10">
    <property type="match status" value="1"/>
</dbReference>
<evidence type="ECO:0000256" key="2">
    <source>
        <dbReference type="ARBA" id="ARBA00023002"/>
    </source>
</evidence>
<organism evidence="3 4">
    <name type="scientific">Tegillarca granosa</name>
    <name type="common">Malaysian cockle</name>
    <name type="synonym">Anadara granosa</name>
    <dbReference type="NCBI Taxonomy" id="220873"/>
    <lineage>
        <taxon>Eukaryota</taxon>
        <taxon>Metazoa</taxon>
        <taxon>Spiralia</taxon>
        <taxon>Lophotrochozoa</taxon>
        <taxon>Mollusca</taxon>
        <taxon>Bivalvia</taxon>
        <taxon>Autobranchia</taxon>
        <taxon>Pteriomorphia</taxon>
        <taxon>Arcoida</taxon>
        <taxon>Arcoidea</taxon>
        <taxon>Arcidae</taxon>
        <taxon>Tegillarca</taxon>
    </lineage>
</organism>
<keyword evidence="2" id="KW-0560">Oxidoreductase</keyword>
<reference evidence="3 4" key="1">
    <citation type="submission" date="2022-12" db="EMBL/GenBank/DDBJ databases">
        <title>Chromosome-level genome of Tegillarca granosa.</title>
        <authorList>
            <person name="Kim J."/>
        </authorList>
    </citation>
    <scope>NUCLEOTIDE SEQUENCE [LARGE SCALE GENOMIC DNA]</scope>
    <source>
        <strain evidence="3">Teg-2019</strain>
        <tissue evidence="3">Adductor muscle</tissue>
    </source>
</reference>
<dbReference type="EMBL" id="JARBDR010000504">
    <property type="protein sequence ID" value="KAJ8311306.1"/>
    <property type="molecule type" value="Genomic_DNA"/>
</dbReference>
<dbReference type="SUPFAM" id="SSF89733">
    <property type="entry name" value="L-sulfolactate dehydrogenase-like"/>
    <property type="match status" value="1"/>
</dbReference>
<gene>
    <name evidence="3" type="ORF">KUTeg_011142</name>
</gene>
<dbReference type="InterPro" id="IPR003767">
    <property type="entry name" value="Malate/L-lactate_DH-like"/>
</dbReference>
<dbReference type="Proteomes" id="UP001217089">
    <property type="component" value="Unassembled WGS sequence"/>
</dbReference>
<dbReference type="InterPro" id="IPR043143">
    <property type="entry name" value="Mal/L-sulf/L-lact_DH-like_NADP"/>
</dbReference>
<evidence type="ECO:0008006" key="5">
    <source>
        <dbReference type="Google" id="ProtNLM"/>
    </source>
</evidence>
<dbReference type="PANTHER" id="PTHR11091:SF0">
    <property type="entry name" value="MALATE DEHYDROGENASE"/>
    <property type="match status" value="1"/>
</dbReference>
<dbReference type="Pfam" id="PF02615">
    <property type="entry name" value="Ldh_2"/>
    <property type="match status" value="1"/>
</dbReference>
<dbReference type="Gene3D" id="3.30.1370.60">
    <property type="entry name" value="Hypothetical oxidoreductase yiak, domain 2"/>
    <property type="match status" value="1"/>
</dbReference>
<evidence type="ECO:0000313" key="3">
    <source>
        <dbReference type="EMBL" id="KAJ8311306.1"/>
    </source>
</evidence>
<dbReference type="InterPro" id="IPR043144">
    <property type="entry name" value="Mal/L-sulf/L-lact_DH-like_ah"/>
</dbReference>
<evidence type="ECO:0000256" key="1">
    <source>
        <dbReference type="ARBA" id="ARBA00006056"/>
    </source>
</evidence>
<keyword evidence="4" id="KW-1185">Reference proteome</keyword>
<protein>
    <recommendedName>
        <fullName evidence="5">Malate dehydrogenase</fullName>
    </recommendedName>
</protein>
<proteinExistence type="inferred from homology"/>
<sequence length="327" mass="35502">MSSTTKELVVPIEELRSFVVRSMVAVGTKEDHARDLAELLVSADYRGHYSHGLNRLDMYISEIKEGMTTSGDNEPTILKETVATALVDGNNVLGPVVGKYCIDLAIKKAKDAGIGFVTAKGSNHFGIAGWYSIRAMKQGMLGMAFTNTSPMMVPTRAKERTLGTNPLTLAAQGNHGDEFVLDMATTSVALGKLEMQDRKGEPIPPGWAVDQDGKETRDAKNFHGLLPLGGVEQSSGYKGYGLAMMVEIFCGILSGSSFGPNVRTWKDFDRAANLVDGASEVLVPGDPERKHMELCDNLGGIPYHPNQITYANELAKYFKITPMKLLK</sequence>